<dbReference type="PROSITE" id="PS50076">
    <property type="entry name" value="DNAJ_2"/>
    <property type="match status" value="1"/>
</dbReference>
<sequence length="169" mass="18799">MSIPRRLGRLASGFLSTLQEDERVRERLRTGRERSETLRTAFEAALRSAQAEMRRAEERRSAEGGGAAGTTRSGSRGAQGSGNRASGWSSSGTFAPLKYPPNVLSAYGRLGLVPGVSMDEVDRKRRELVKKFHPDRFPDPEKRARAERLTAEINAAHDAIERHVQRKSR</sequence>
<dbReference type="InterPro" id="IPR001623">
    <property type="entry name" value="DnaJ_domain"/>
</dbReference>
<feature type="domain" description="J" evidence="2">
    <location>
        <begin position="105"/>
        <end position="169"/>
    </location>
</feature>
<evidence type="ECO:0000313" key="3">
    <source>
        <dbReference type="EMBL" id="CAA9499915.1"/>
    </source>
</evidence>
<gene>
    <name evidence="3" type="ORF">AVDCRST_MAG12-2587</name>
</gene>
<feature type="compositionally biased region" description="Polar residues" evidence="1">
    <location>
        <begin position="81"/>
        <end position="93"/>
    </location>
</feature>
<dbReference type="CDD" id="cd06257">
    <property type="entry name" value="DnaJ"/>
    <property type="match status" value="1"/>
</dbReference>
<reference evidence="3" key="1">
    <citation type="submission" date="2020-02" db="EMBL/GenBank/DDBJ databases">
        <authorList>
            <person name="Meier V. D."/>
        </authorList>
    </citation>
    <scope>NUCLEOTIDE SEQUENCE</scope>
    <source>
        <strain evidence="3">AVDCRST_MAG12</strain>
    </source>
</reference>
<evidence type="ECO:0000256" key="1">
    <source>
        <dbReference type="SAM" id="MobiDB-lite"/>
    </source>
</evidence>
<dbReference type="InterPro" id="IPR036869">
    <property type="entry name" value="J_dom_sf"/>
</dbReference>
<organism evidence="3">
    <name type="scientific">uncultured Rubrobacteraceae bacterium</name>
    <dbReference type="NCBI Taxonomy" id="349277"/>
    <lineage>
        <taxon>Bacteria</taxon>
        <taxon>Bacillati</taxon>
        <taxon>Actinomycetota</taxon>
        <taxon>Rubrobacteria</taxon>
        <taxon>Rubrobacterales</taxon>
        <taxon>Rubrobacteraceae</taxon>
        <taxon>environmental samples</taxon>
    </lineage>
</organism>
<proteinExistence type="predicted"/>
<dbReference type="EMBL" id="CADCVK010000372">
    <property type="protein sequence ID" value="CAA9499915.1"/>
    <property type="molecule type" value="Genomic_DNA"/>
</dbReference>
<dbReference type="SMART" id="SM00271">
    <property type="entry name" value="DnaJ"/>
    <property type="match status" value="1"/>
</dbReference>
<dbReference type="SUPFAM" id="SSF46565">
    <property type="entry name" value="Chaperone J-domain"/>
    <property type="match status" value="1"/>
</dbReference>
<name>A0A6J4SP01_9ACTN</name>
<feature type="compositionally biased region" description="Low complexity" evidence="1">
    <location>
        <begin position="69"/>
        <end position="78"/>
    </location>
</feature>
<accession>A0A6J4SP01</accession>
<dbReference type="AlphaFoldDB" id="A0A6J4SP01"/>
<dbReference type="Gene3D" id="1.10.287.110">
    <property type="entry name" value="DnaJ domain"/>
    <property type="match status" value="1"/>
</dbReference>
<evidence type="ECO:0000259" key="2">
    <source>
        <dbReference type="PROSITE" id="PS50076"/>
    </source>
</evidence>
<feature type="region of interest" description="Disordered" evidence="1">
    <location>
        <begin position="46"/>
        <end position="94"/>
    </location>
</feature>
<protein>
    <submittedName>
        <fullName evidence="3">DnaJ-class molecular chaperone</fullName>
    </submittedName>
</protein>
<feature type="compositionally biased region" description="Basic and acidic residues" evidence="1">
    <location>
        <begin position="52"/>
        <end position="62"/>
    </location>
</feature>